<feature type="transmembrane region" description="Helical" evidence="8">
    <location>
        <begin position="561"/>
        <end position="584"/>
    </location>
</feature>
<accession>A0A2V2LEM1</accession>
<evidence type="ECO:0000259" key="11">
    <source>
        <dbReference type="Pfam" id="PF21082"/>
    </source>
</evidence>
<dbReference type="GO" id="GO:0008381">
    <property type="term" value="F:mechanosensitive monoatomic ion channel activity"/>
    <property type="evidence" value="ECO:0007669"/>
    <property type="project" value="UniProtKB-ARBA"/>
</dbReference>
<dbReference type="Pfam" id="PF21082">
    <property type="entry name" value="MS_channel_3rd"/>
    <property type="match status" value="1"/>
</dbReference>
<evidence type="ECO:0000313" key="12">
    <source>
        <dbReference type="EMBL" id="PWR01944.1"/>
    </source>
</evidence>
<dbReference type="AlphaFoldDB" id="A0A2V2LEM1"/>
<comment type="subcellular location">
    <subcellularLocation>
        <location evidence="1">Cell membrane</location>
        <topology evidence="1">Multi-pass membrane protein</topology>
    </subcellularLocation>
</comment>
<proteinExistence type="inferred from homology"/>
<evidence type="ECO:0000256" key="7">
    <source>
        <dbReference type="SAM" id="MobiDB-lite"/>
    </source>
</evidence>
<dbReference type="Proteomes" id="UP000245680">
    <property type="component" value="Unassembled WGS sequence"/>
</dbReference>
<dbReference type="Gene3D" id="1.10.287.1260">
    <property type="match status" value="1"/>
</dbReference>
<comment type="caution">
    <text evidence="12">The sequence shown here is derived from an EMBL/GenBank/DDBJ whole genome shotgun (WGS) entry which is preliminary data.</text>
</comment>
<gene>
    <name evidence="12" type="ORF">DKT77_14335</name>
</gene>
<feature type="transmembrane region" description="Helical" evidence="8">
    <location>
        <begin position="424"/>
        <end position="441"/>
    </location>
</feature>
<dbReference type="InterPro" id="IPR006686">
    <property type="entry name" value="MscS_channel_CS"/>
</dbReference>
<dbReference type="PROSITE" id="PS01246">
    <property type="entry name" value="UPF0003"/>
    <property type="match status" value="1"/>
</dbReference>
<dbReference type="InterPro" id="IPR011014">
    <property type="entry name" value="MscS_channel_TM-2"/>
</dbReference>
<dbReference type="SUPFAM" id="SSF82861">
    <property type="entry name" value="Mechanosensitive channel protein MscS (YggB), transmembrane region"/>
    <property type="match status" value="1"/>
</dbReference>
<feature type="transmembrane region" description="Helical" evidence="8">
    <location>
        <begin position="351"/>
        <end position="368"/>
    </location>
</feature>
<dbReference type="Gene3D" id="3.30.70.100">
    <property type="match status" value="1"/>
</dbReference>
<dbReference type="InterPro" id="IPR010920">
    <property type="entry name" value="LSM_dom_sf"/>
</dbReference>
<dbReference type="InterPro" id="IPR023408">
    <property type="entry name" value="MscS_beta-dom_sf"/>
</dbReference>
<dbReference type="PANTHER" id="PTHR30347:SF1">
    <property type="entry name" value="MECHANOSENSITIVE CHANNEL MSCK"/>
    <property type="match status" value="1"/>
</dbReference>
<dbReference type="InterPro" id="IPR006685">
    <property type="entry name" value="MscS_channel_2nd"/>
</dbReference>
<feature type="transmembrane region" description="Helical" evidence="8">
    <location>
        <begin position="242"/>
        <end position="266"/>
    </location>
</feature>
<dbReference type="SUPFAM" id="SSF82689">
    <property type="entry name" value="Mechanosensitive channel protein MscS (YggB), C-terminal domain"/>
    <property type="match status" value="1"/>
</dbReference>
<organism evidence="12 13">
    <name type="scientific">Meridianimarinicoccus roseus</name>
    <dbReference type="NCBI Taxonomy" id="2072018"/>
    <lineage>
        <taxon>Bacteria</taxon>
        <taxon>Pseudomonadati</taxon>
        <taxon>Pseudomonadota</taxon>
        <taxon>Alphaproteobacteria</taxon>
        <taxon>Rhodobacterales</taxon>
        <taxon>Paracoccaceae</taxon>
        <taxon>Meridianimarinicoccus</taxon>
    </lineage>
</organism>
<name>A0A2V2LEM1_9RHOB</name>
<feature type="signal peptide" evidence="9">
    <location>
        <begin position="1"/>
        <end position="27"/>
    </location>
</feature>
<dbReference type="InterPro" id="IPR052702">
    <property type="entry name" value="MscS-like_channel"/>
</dbReference>
<evidence type="ECO:0000256" key="2">
    <source>
        <dbReference type="ARBA" id="ARBA00008017"/>
    </source>
</evidence>
<evidence type="ECO:0000256" key="1">
    <source>
        <dbReference type="ARBA" id="ARBA00004651"/>
    </source>
</evidence>
<evidence type="ECO:0000256" key="8">
    <source>
        <dbReference type="SAM" id="Phobius"/>
    </source>
</evidence>
<feature type="domain" description="Mechanosensitive ion channel MscS C-terminal" evidence="11">
    <location>
        <begin position="681"/>
        <end position="763"/>
    </location>
</feature>
<dbReference type="EMBL" id="QGKU01000046">
    <property type="protein sequence ID" value="PWR01944.1"/>
    <property type="molecule type" value="Genomic_DNA"/>
</dbReference>
<evidence type="ECO:0000256" key="6">
    <source>
        <dbReference type="ARBA" id="ARBA00023136"/>
    </source>
</evidence>
<evidence type="ECO:0000256" key="4">
    <source>
        <dbReference type="ARBA" id="ARBA00022692"/>
    </source>
</evidence>
<sequence length="813" mass="87982">MILLTHLRARCIALLFACLLLPGVATAQVVDDAYMQQWDSMVERVDRVLAANIANDATLERLRRQVADFRDSFLADEGANRNQIDRIQRQLDSLGPAPAEGETEPQDVADRRAALQEELTRLRAPSLRAGEAFAAADALVSELDNEIRNRKARQVLQRFPLPVNPLNWEEPLLEMNGIALSVPAEVIDRLSDPETRREILGNLPSAALSLIGGTLMVFRSRAWSGRIARRINAIRKPVPRKLLQLVIVLAELALPWIGLTLLVGALQLTGIFGPTGTTVLLSVVAFGFSMILGTWLVGQLFPRSSSEDSPLMLAPRLMPKARRMAYLMVVTLSIYQGLSLLAQRTTLDTQTAAYSGFVLSLLTAYGLFRLSRFFRRTVAETQGEASDRAFAEGVVAVLATSGMIASIVAVVAGLAGYVLLSRQVIYPAAGTFFLFGLLAMTQRGFADLYAALVGQALPEGDDKQALRAEEGLVPTLIGVLLVLASLPFLALMWGARVTDLSEVWNQVRGGFMVGEVRISPTEFFTFLLVFVIGYLVTRLIQGGLRNTILPKTKLDIGARTAIVSGVGYLGIFLAAIAAITTAGIDMSSFAIFASALAVGIGFGLQTIVSNFVSGIILLIERPVAEGDWIEVGGIMGTVRSISVRATKIETFDRTSVIVPNADLVSGVVTNWTRGNSMGRVIVPVGVAYGTDTRWVEQILTEIANAHPMVVIAPPPSVLFMGFGADSLDFEIRAIVRDVNFSLGVKSDLNHEIARRFTEEGIEIPFAQRDVWLRNPETLQPARPAPGNADPSPRPLQADEVPGTDGGDGDGDAY</sequence>
<evidence type="ECO:0000256" key="9">
    <source>
        <dbReference type="SAM" id="SignalP"/>
    </source>
</evidence>
<feature type="transmembrane region" description="Helical" evidence="8">
    <location>
        <begin position="278"/>
        <end position="302"/>
    </location>
</feature>
<dbReference type="InterPro" id="IPR011066">
    <property type="entry name" value="MscS_channel_C_sf"/>
</dbReference>
<dbReference type="InterPro" id="IPR049278">
    <property type="entry name" value="MS_channel_C"/>
</dbReference>
<dbReference type="SUPFAM" id="SSF50182">
    <property type="entry name" value="Sm-like ribonucleoproteins"/>
    <property type="match status" value="1"/>
</dbReference>
<comment type="similarity">
    <text evidence="2">Belongs to the MscS (TC 1.A.23) family.</text>
</comment>
<dbReference type="RefSeq" id="WP_109812370.1">
    <property type="nucleotide sequence ID" value="NZ_QGKU01000046.1"/>
</dbReference>
<dbReference type="PANTHER" id="PTHR30347">
    <property type="entry name" value="POTASSIUM CHANNEL RELATED"/>
    <property type="match status" value="1"/>
</dbReference>
<feature type="transmembrane region" description="Helical" evidence="8">
    <location>
        <begin position="199"/>
        <end position="221"/>
    </location>
</feature>
<keyword evidence="13" id="KW-1185">Reference proteome</keyword>
<feature type="transmembrane region" description="Helical" evidence="8">
    <location>
        <begin position="523"/>
        <end position="540"/>
    </location>
</feature>
<evidence type="ECO:0000256" key="5">
    <source>
        <dbReference type="ARBA" id="ARBA00022989"/>
    </source>
</evidence>
<protein>
    <submittedName>
        <fullName evidence="12">DUF3772 domain-containing protein</fullName>
    </submittedName>
</protein>
<reference evidence="12 13" key="1">
    <citation type="submission" date="2018-05" db="EMBL/GenBank/DDBJ databases">
        <title>Rhodobacteraceae gen. nov., sp. nov. isolated from sea water.</title>
        <authorList>
            <person name="Ren Y."/>
        </authorList>
    </citation>
    <scope>NUCLEOTIDE SEQUENCE [LARGE SCALE GENOMIC DNA]</scope>
    <source>
        <strain evidence="12 13">TG-679</strain>
    </source>
</reference>
<dbReference type="GO" id="GO:0005886">
    <property type="term" value="C:plasma membrane"/>
    <property type="evidence" value="ECO:0007669"/>
    <property type="project" value="UniProtKB-SubCell"/>
</dbReference>
<keyword evidence="5 8" id="KW-1133">Transmembrane helix</keyword>
<evidence type="ECO:0000313" key="13">
    <source>
        <dbReference type="Proteomes" id="UP000245680"/>
    </source>
</evidence>
<dbReference type="Pfam" id="PF00924">
    <property type="entry name" value="MS_channel_2nd"/>
    <property type="match status" value="1"/>
</dbReference>
<keyword evidence="6 8" id="KW-0472">Membrane</keyword>
<feature type="transmembrane region" description="Helical" evidence="8">
    <location>
        <begin position="472"/>
        <end position="495"/>
    </location>
</feature>
<feature type="chain" id="PRO_5016109123" evidence="9">
    <location>
        <begin position="28"/>
        <end position="813"/>
    </location>
</feature>
<keyword evidence="4 8" id="KW-0812">Transmembrane</keyword>
<dbReference type="Gene3D" id="2.30.30.60">
    <property type="match status" value="1"/>
</dbReference>
<keyword evidence="9" id="KW-0732">Signal</keyword>
<feature type="region of interest" description="Disordered" evidence="7">
    <location>
        <begin position="774"/>
        <end position="813"/>
    </location>
</feature>
<evidence type="ECO:0000259" key="10">
    <source>
        <dbReference type="Pfam" id="PF00924"/>
    </source>
</evidence>
<feature type="domain" description="Mechanosensitive ion channel MscS" evidence="10">
    <location>
        <begin position="606"/>
        <end position="673"/>
    </location>
</feature>
<evidence type="ECO:0000256" key="3">
    <source>
        <dbReference type="ARBA" id="ARBA00022475"/>
    </source>
</evidence>
<keyword evidence="3" id="KW-1003">Cell membrane</keyword>
<feature type="transmembrane region" description="Helical" evidence="8">
    <location>
        <begin position="389"/>
        <end position="418"/>
    </location>
</feature>
<feature type="transmembrane region" description="Helical" evidence="8">
    <location>
        <begin position="590"/>
        <end position="619"/>
    </location>
</feature>
<feature type="transmembrane region" description="Helical" evidence="8">
    <location>
        <begin position="323"/>
        <end position="345"/>
    </location>
</feature>